<gene>
    <name evidence="2" type="ORF">C6P45_001239</name>
</gene>
<feature type="domain" description="Subtelomeric hrmA-associated cluster protein AFUB-079030/YDR124W-like helical bundle" evidence="1">
    <location>
        <begin position="85"/>
        <end position="206"/>
    </location>
</feature>
<dbReference type="PANTHER" id="PTHR36102">
    <property type="entry name" value="CHROMOSOME 10, WHOLE GENOME SHOTGUN SEQUENCE"/>
    <property type="match status" value="1"/>
</dbReference>
<keyword evidence="3" id="KW-1185">Reference proteome</keyword>
<comment type="caution">
    <text evidence="2">The sequence shown here is derived from an EMBL/GenBank/DDBJ whole genome shotgun (WGS) entry which is preliminary data.</text>
</comment>
<dbReference type="InterPro" id="IPR047092">
    <property type="entry name" value="AFUB_07903/YDR124W-like_hel"/>
</dbReference>
<organism evidence="2 3">
    <name type="scientific">Maudiozyma exigua</name>
    <name type="common">Yeast</name>
    <name type="synonym">Kazachstania exigua</name>
    <dbReference type="NCBI Taxonomy" id="34358"/>
    <lineage>
        <taxon>Eukaryota</taxon>
        <taxon>Fungi</taxon>
        <taxon>Dikarya</taxon>
        <taxon>Ascomycota</taxon>
        <taxon>Saccharomycotina</taxon>
        <taxon>Saccharomycetes</taxon>
        <taxon>Saccharomycetales</taxon>
        <taxon>Saccharomycetaceae</taxon>
        <taxon>Maudiozyma</taxon>
    </lineage>
</organism>
<reference evidence="2 3" key="1">
    <citation type="submission" date="2020-11" db="EMBL/GenBank/DDBJ databases">
        <title>Kefir isolates.</title>
        <authorList>
            <person name="Marcisauskas S."/>
            <person name="Kim Y."/>
            <person name="Blasche S."/>
        </authorList>
    </citation>
    <scope>NUCLEOTIDE SEQUENCE [LARGE SCALE GENOMIC DNA]</scope>
    <source>
        <strain evidence="2 3">OG2</strain>
    </source>
</reference>
<evidence type="ECO:0000313" key="3">
    <source>
        <dbReference type="Proteomes" id="UP000750334"/>
    </source>
</evidence>
<name>A0A9P7B678_MAUEX</name>
<protein>
    <recommendedName>
        <fullName evidence="1">Subtelomeric hrmA-associated cluster protein AFUB-079030/YDR124W-like helical bundle domain-containing protein</fullName>
    </recommendedName>
</protein>
<proteinExistence type="predicted"/>
<dbReference type="EMBL" id="PUHR01000153">
    <property type="protein sequence ID" value="KAG0661950.1"/>
    <property type="molecule type" value="Genomic_DNA"/>
</dbReference>
<sequence length="319" mass="37026">MPYSREADLLNEDGTEFLLLFKKHSEKVPGSKLFAYGYVTTGISDKIPIDLVNLVDKNNLRYIPSKTTKTNNYHNIYDVTRLDLNDIQETKNYIFHCLKHLRQIPCKVLAKIWIKAIEPKKKIKYPYINGDAAKPNWWPVDVQHKEPDHLQKPERLQLMYHILVQVLPEKYSIEFIKDLEKSSTVIPAFKNDPQKYNILQTLFDISIEIKTKEKSELTVILWNHHKRKDKSSTPVNEPRLDNRHSTIYSSEGSISECSNNQITATPNFQNLNETFSRIIETDPKMPFDFLLGDEFYIPGLNEEIESSSSSGTHSRSSIQ</sequence>
<dbReference type="OrthoDB" id="5338458at2759"/>
<dbReference type="Pfam" id="PF11001">
    <property type="entry name" value="AFUB_07903_YDR124W_hel"/>
    <property type="match status" value="1"/>
</dbReference>
<accession>A0A9P7B678</accession>
<dbReference type="AlphaFoldDB" id="A0A9P7B678"/>
<dbReference type="PANTHER" id="PTHR36102:SF1">
    <property type="entry name" value="YDR124W-LIKE HELICAL BUNDLE DOMAIN-CONTAINING PROTEIN"/>
    <property type="match status" value="1"/>
</dbReference>
<dbReference type="InterPro" id="IPR021264">
    <property type="entry name" value="AFUB_079030/YDR124W-like"/>
</dbReference>
<evidence type="ECO:0000313" key="2">
    <source>
        <dbReference type="EMBL" id="KAG0661950.1"/>
    </source>
</evidence>
<evidence type="ECO:0000259" key="1">
    <source>
        <dbReference type="Pfam" id="PF11001"/>
    </source>
</evidence>
<dbReference type="Proteomes" id="UP000750334">
    <property type="component" value="Unassembled WGS sequence"/>
</dbReference>